<keyword evidence="2" id="KW-1185">Reference proteome</keyword>
<reference evidence="1 2" key="1">
    <citation type="journal article" date="2020" name="IScience">
        <title>Genome Sequencing of the Endangered Kingdonia uniflora (Circaeasteraceae, Ranunculales) Reveals Potential Mechanisms of Evolutionary Specialization.</title>
        <authorList>
            <person name="Sun Y."/>
            <person name="Deng T."/>
            <person name="Zhang A."/>
            <person name="Moore M.J."/>
            <person name="Landis J.B."/>
            <person name="Lin N."/>
            <person name="Zhang H."/>
            <person name="Zhang X."/>
            <person name="Huang J."/>
            <person name="Zhang X."/>
            <person name="Sun H."/>
            <person name="Wang H."/>
        </authorList>
    </citation>
    <scope>NUCLEOTIDE SEQUENCE [LARGE SCALE GENOMIC DNA]</scope>
    <source>
        <strain evidence="1">TB1705</strain>
        <tissue evidence="1">Leaf</tissue>
    </source>
</reference>
<name>A0A7J7NLT9_9MAGN</name>
<comment type="caution">
    <text evidence="1">The sequence shown here is derived from an EMBL/GenBank/DDBJ whole genome shotgun (WGS) entry which is preliminary data.</text>
</comment>
<dbReference type="OrthoDB" id="1923994at2759"/>
<gene>
    <name evidence="1" type="ORF">GIB67_011544</name>
</gene>
<sequence length="75" mass="8311">MKMDPGVTLQVCKKIENRLYSCGSACGAILGGVSDDEIEKLRSYGLYIELIHDIMLPEIGLRRVKELLNMVTVVA</sequence>
<evidence type="ECO:0000313" key="2">
    <source>
        <dbReference type="Proteomes" id="UP000541444"/>
    </source>
</evidence>
<proteinExistence type="predicted"/>
<dbReference type="AlphaFoldDB" id="A0A7J7NLT9"/>
<organism evidence="1 2">
    <name type="scientific">Kingdonia uniflora</name>
    <dbReference type="NCBI Taxonomy" id="39325"/>
    <lineage>
        <taxon>Eukaryota</taxon>
        <taxon>Viridiplantae</taxon>
        <taxon>Streptophyta</taxon>
        <taxon>Embryophyta</taxon>
        <taxon>Tracheophyta</taxon>
        <taxon>Spermatophyta</taxon>
        <taxon>Magnoliopsida</taxon>
        <taxon>Ranunculales</taxon>
        <taxon>Circaeasteraceae</taxon>
        <taxon>Kingdonia</taxon>
    </lineage>
</organism>
<evidence type="ECO:0000313" key="1">
    <source>
        <dbReference type="EMBL" id="KAF6168159.1"/>
    </source>
</evidence>
<dbReference type="Proteomes" id="UP000541444">
    <property type="component" value="Unassembled WGS sequence"/>
</dbReference>
<dbReference type="EMBL" id="JACGCM010000704">
    <property type="protein sequence ID" value="KAF6168159.1"/>
    <property type="molecule type" value="Genomic_DNA"/>
</dbReference>
<accession>A0A7J7NLT9</accession>
<protein>
    <submittedName>
        <fullName evidence="1">Uncharacterized protein</fullName>
    </submittedName>
</protein>